<dbReference type="Proteomes" id="UP000515152">
    <property type="component" value="Chromosome 5"/>
</dbReference>
<feature type="compositionally biased region" description="Polar residues" evidence="1">
    <location>
        <begin position="36"/>
        <end position="48"/>
    </location>
</feature>
<evidence type="ECO:0000313" key="3">
    <source>
        <dbReference type="Proteomes" id="UP000515152"/>
    </source>
</evidence>
<name>A0A6P8F3U2_CLUHA</name>
<protein>
    <submittedName>
        <fullName evidence="4">TRAF3-interacting JNK-activating modulator-like isoform X1</fullName>
    </submittedName>
</protein>
<feature type="transmembrane region" description="Helical" evidence="2">
    <location>
        <begin position="462"/>
        <end position="484"/>
    </location>
</feature>
<feature type="region of interest" description="Disordered" evidence="1">
    <location>
        <begin position="133"/>
        <end position="172"/>
    </location>
</feature>
<feature type="compositionally biased region" description="Basic residues" evidence="1">
    <location>
        <begin position="54"/>
        <end position="68"/>
    </location>
</feature>
<dbReference type="AlphaFoldDB" id="A0A6P8F3U2"/>
<keyword evidence="2" id="KW-0472">Membrane</keyword>
<feature type="region of interest" description="Disordered" evidence="1">
    <location>
        <begin position="1"/>
        <end position="86"/>
    </location>
</feature>
<dbReference type="CDD" id="cd21912">
    <property type="entry name" value="CC1_T3JAM"/>
    <property type="match status" value="1"/>
</dbReference>
<proteinExistence type="predicted"/>
<evidence type="ECO:0000313" key="4">
    <source>
        <dbReference type="RefSeq" id="XP_031423173.1"/>
    </source>
</evidence>
<feature type="compositionally biased region" description="Polar residues" evidence="1">
    <location>
        <begin position="398"/>
        <end position="417"/>
    </location>
</feature>
<sequence length="523" mass="60075">MDTDNATKRQSPRTESYDQKLEHRAAKHECLRDRNNVTSCRSPGTPQESEWKSNMRRKRQREFQKRRQINSEASLPAPAKDTAPKEKLTLRGNRRKVPLIHRQSLVTSEDLGITWPDINALAQAAWTSSVDTGQEHHTGMTSSIPDTASSTATLKEGGSPQRRGVRTCEGVQTNQKSRHLSLSDFSSQTECGYVTIKEEDLIQLGEYLKEALWREEALKQKLALLQRDTSNLLLYCDKMWRACFKEDLMNCKIGALESQLQVCVQRFSKDEGKRLLMMMEEQFRLEEERTVACLQRITEEKTQAVERVFSLERALERVQEESNHWRQLHEEQGSACAQLRVSLHQSSDQIHSLQGQLEKSALHEKVLQENLLQLQDQYTSLHHHATSLEQDQPCAYNKDQNSSTAPVSISGHQSTDQAPCHGGRQNTMVVPELSTTDHNSHPGLRAPQQGTARNKRGMRCHILRAAFCLFVLILFLVAMTFLWFHHPMNKEELEKLYQIMENFAERCIQEVTSLEYPKCFRPI</sequence>
<accession>A0A6P8F3U2</accession>
<evidence type="ECO:0000256" key="1">
    <source>
        <dbReference type="SAM" id="MobiDB-lite"/>
    </source>
</evidence>
<feature type="region of interest" description="Disordered" evidence="1">
    <location>
        <begin position="394"/>
        <end position="426"/>
    </location>
</feature>
<keyword evidence="2" id="KW-1133">Transmembrane helix</keyword>
<organism evidence="3 4">
    <name type="scientific">Clupea harengus</name>
    <name type="common">Atlantic herring</name>
    <dbReference type="NCBI Taxonomy" id="7950"/>
    <lineage>
        <taxon>Eukaryota</taxon>
        <taxon>Metazoa</taxon>
        <taxon>Chordata</taxon>
        <taxon>Craniata</taxon>
        <taxon>Vertebrata</taxon>
        <taxon>Euteleostomi</taxon>
        <taxon>Actinopterygii</taxon>
        <taxon>Neopterygii</taxon>
        <taxon>Teleostei</taxon>
        <taxon>Clupei</taxon>
        <taxon>Clupeiformes</taxon>
        <taxon>Clupeoidei</taxon>
        <taxon>Clupeidae</taxon>
        <taxon>Clupea</taxon>
    </lineage>
</organism>
<reference evidence="4" key="1">
    <citation type="submission" date="2025-08" db="UniProtKB">
        <authorList>
            <consortium name="RefSeq"/>
        </authorList>
    </citation>
    <scope>IDENTIFICATION</scope>
</reference>
<dbReference type="KEGG" id="char:105900133"/>
<dbReference type="RefSeq" id="XP_031423173.1">
    <property type="nucleotide sequence ID" value="XM_031567313.2"/>
</dbReference>
<gene>
    <name evidence="4" type="primary">LOC105900133</name>
</gene>
<keyword evidence="3" id="KW-1185">Reference proteome</keyword>
<dbReference type="PANTHER" id="PTHR15715">
    <property type="entry name" value="CENTROSOMAL PROTEIN OF 170 KDA"/>
    <property type="match status" value="1"/>
</dbReference>
<feature type="compositionally biased region" description="Polar residues" evidence="1">
    <location>
        <begin position="139"/>
        <end position="153"/>
    </location>
</feature>
<dbReference type="GeneID" id="105900133"/>
<dbReference type="PANTHER" id="PTHR15715:SF21">
    <property type="entry name" value="TRAF3-INTERACTING JNK-ACTIVATING MODULATOR"/>
    <property type="match status" value="1"/>
</dbReference>
<evidence type="ECO:0000256" key="2">
    <source>
        <dbReference type="SAM" id="Phobius"/>
    </source>
</evidence>
<dbReference type="OrthoDB" id="8886722at2759"/>
<feature type="compositionally biased region" description="Basic and acidic residues" evidence="1">
    <location>
        <begin position="15"/>
        <end position="35"/>
    </location>
</feature>
<dbReference type="InterPro" id="IPR051176">
    <property type="entry name" value="Cent_Immune-Sig_Mod"/>
</dbReference>
<keyword evidence="2" id="KW-0812">Transmembrane</keyword>